<evidence type="ECO:0000313" key="6">
    <source>
        <dbReference type="EMBL" id="EFI99142.1"/>
    </source>
</evidence>
<evidence type="ECO:0000259" key="5">
    <source>
        <dbReference type="PROSITE" id="PS50865"/>
    </source>
</evidence>
<dbReference type="PROSITE" id="PS01360">
    <property type="entry name" value="ZF_MYND_1"/>
    <property type="match status" value="1"/>
</dbReference>
<dbReference type="Pfam" id="PF20179">
    <property type="entry name" value="MSS51_C"/>
    <property type="match status" value="1"/>
</dbReference>
<dbReference type="SUPFAM" id="SSF144232">
    <property type="entry name" value="HIT/MYND zinc finger-like"/>
    <property type="match status" value="1"/>
</dbReference>
<dbReference type="eggNOG" id="ENOG502S5VW">
    <property type="taxonomic scope" value="Eukaryota"/>
</dbReference>
<dbReference type="AlphaFoldDB" id="D8PXV3"/>
<dbReference type="HOGENOM" id="CLU_045558_0_0_1"/>
<evidence type="ECO:0000256" key="1">
    <source>
        <dbReference type="ARBA" id="ARBA00022723"/>
    </source>
</evidence>
<dbReference type="PROSITE" id="PS50865">
    <property type="entry name" value="ZF_MYND_2"/>
    <property type="match status" value="1"/>
</dbReference>
<gene>
    <name evidence="6" type="ORF">SCHCODRAFT_15075</name>
</gene>
<dbReference type="Gene3D" id="6.10.140.2220">
    <property type="match status" value="1"/>
</dbReference>
<keyword evidence="2 4" id="KW-0863">Zinc-finger</keyword>
<dbReference type="Pfam" id="PF01753">
    <property type="entry name" value="zf-MYND"/>
    <property type="match status" value="1"/>
</dbReference>
<dbReference type="OMA" id="EEMFKFP"/>
<dbReference type="STRING" id="578458.D8PXV3"/>
<dbReference type="PANTHER" id="PTHR28069:SF2">
    <property type="entry name" value="GH20023P"/>
    <property type="match status" value="1"/>
</dbReference>
<protein>
    <recommendedName>
        <fullName evidence="5">MYND-type domain-containing protein</fullName>
    </recommendedName>
</protein>
<evidence type="ECO:0000256" key="3">
    <source>
        <dbReference type="ARBA" id="ARBA00022833"/>
    </source>
</evidence>
<keyword evidence="7" id="KW-1185">Reference proteome</keyword>
<proteinExistence type="predicted"/>
<dbReference type="GO" id="GO:0008270">
    <property type="term" value="F:zinc ion binding"/>
    <property type="evidence" value="ECO:0007669"/>
    <property type="project" value="UniProtKB-KW"/>
</dbReference>
<feature type="domain" description="MYND-type" evidence="5">
    <location>
        <begin position="21"/>
        <end position="62"/>
    </location>
</feature>
<keyword evidence="1" id="KW-0479">Metal-binding</keyword>
<dbReference type="InterPro" id="IPR002893">
    <property type="entry name" value="Znf_MYND"/>
</dbReference>
<dbReference type="PANTHER" id="PTHR28069">
    <property type="entry name" value="GH20023P"/>
    <property type="match status" value="1"/>
</dbReference>
<dbReference type="PROSITE" id="PS51257">
    <property type="entry name" value="PROKAR_LIPOPROTEIN"/>
    <property type="match status" value="1"/>
</dbReference>
<dbReference type="Proteomes" id="UP000007431">
    <property type="component" value="Unassembled WGS sequence"/>
</dbReference>
<evidence type="ECO:0000256" key="2">
    <source>
        <dbReference type="ARBA" id="ARBA00022771"/>
    </source>
</evidence>
<organism evidence="7">
    <name type="scientific">Schizophyllum commune (strain H4-8 / FGSC 9210)</name>
    <name type="common">Split gill fungus</name>
    <dbReference type="NCBI Taxonomy" id="578458"/>
    <lineage>
        <taxon>Eukaryota</taxon>
        <taxon>Fungi</taxon>
        <taxon>Dikarya</taxon>
        <taxon>Basidiomycota</taxon>
        <taxon>Agaricomycotina</taxon>
        <taxon>Agaricomycetes</taxon>
        <taxon>Agaricomycetidae</taxon>
        <taxon>Agaricales</taxon>
        <taxon>Schizophyllaceae</taxon>
        <taxon>Schizophyllum</taxon>
    </lineage>
</organism>
<dbReference type="InParanoid" id="D8PXV3"/>
<dbReference type="EMBL" id="GL377304">
    <property type="protein sequence ID" value="EFI99142.1"/>
    <property type="molecule type" value="Genomic_DNA"/>
</dbReference>
<keyword evidence="3" id="KW-0862">Zinc</keyword>
<evidence type="ECO:0000256" key="4">
    <source>
        <dbReference type="PROSITE-ProRule" id="PRU00134"/>
    </source>
</evidence>
<name>D8PXV3_SCHCM</name>
<accession>D8PXV3</accession>
<dbReference type="VEuPathDB" id="FungiDB:SCHCODRAFT_02616608"/>
<dbReference type="InterPro" id="IPR046824">
    <property type="entry name" value="Mss51-like_C"/>
</dbReference>
<sequence>MSEVGKIQRVPPVTVNVGQACRKCMKAVEEGAMLKICTGCRRIRYCSAECQKADWKTHKGLCKAFREAEGDTQFYTVLSQYALGDGDIAPYSADRVNYMAGQMGVKELHLVSTRLGRELTIPERNIVCWQPRCMTWCTEPVPLSSCPDCHLSFYCKPEHWQDARRVHTEVPDPDGHNELTQCALHRQIRLDVLFLNSTGDSEGFQYAPDRTKEKWVPLADDATWESEVGPVLAESINAATPEAVGKSMALGPMLRCATDGLSMPLTILYALEHLNSDDAWTRKQTLSIHILGATLGKEIINAQLFEEIMHQCPEVKNLQITFCGPELPTAENWLDMETCPRCESSRRKRQQRLYTRTYHDYALRQGSAFEAPDLAVAFNSGCSHEARDSWEGTIKMLVARKIPTVFTSYNREEAEGDARRFIDAGATLNSALGPRRNPWGSQALIKEPHLVTGFYSTNGWLTCGFR</sequence>
<evidence type="ECO:0000313" key="7">
    <source>
        <dbReference type="Proteomes" id="UP000007431"/>
    </source>
</evidence>
<reference evidence="6 7" key="1">
    <citation type="journal article" date="2010" name="Nat. Biotechnol.">
        <title>Genome sequence of the model mushroom Schizophyllum commune.</title>
        <authorList>
            <person name="Ohm R.A."/>
            <person name="de Jong J.F."/>
            <person name="Lugones L.G."/>
            <person name="Aerts A."/>
            <person name="Kothe E."/>
            <person name="Stajich J.E."/>
            <person name="de Vries R.P."/>
            <person name="Record E."/>
            <person name="Levasseur A."/>
            <person name="Baker S.E."/>
            <person name="Bartholomew K.A."/>
            <person name="Coutinho P.M."/>
            <person name="Erdmann S."/>
            <person name="Fowler T.J."/>
            <person name="Gathman A.C."/>
            <person name="Lombard V."/>
            <person name="Henrissat B."/>
            <person name="Knabe N."/>
            <person name="Kuees U."/>
            <person name="Lilly W.W."/>
            <person name="Lindquist E."/>
            <person name="Lucas S."/>
            <person name="Magnuson J.K."/>
            <person name="Piumi F."/>
            <person name="Raudaskoski M."/>
            <person name="Salamov A."/>
            <person name="Schmutz J."/>
            <person name="Schwarze F.W.M.R."/>
            <person name="vanKuyk P.A."/>
            <person name="Horton J.S."/>
            <person name="Grigoriev I.V."/>
            <person name="Woesten H.A.B."/>
        </authorList>
    </citation>
    <scope>NUCLEOTIDE SEQUENCE [LARGE SCALE GENOMIC DNA]</scope>
    <source>
        <strain evidence="7">H4-8 / FGSC 9210</strain>
    </source>
</reference>